<evidence type="ECO:0000256" key="13">
    <source>
        <dbReference type="ARBA" id="ARBA00023136"/>
    </source>
</evidence>
<dbReference type="CDD" id="cd00075">
    <property type="entry name" value="HATPase"/>
    <property type="match status" value="1"/>
</dbReference>
<dbReference type="SUPFAM" id="SSF55874">
    <property type="entry name" value="ATPase domain of HSP90 chaperone/DNA topoisomerase II/histidine kinase"/>
    <property type="match status" value="1"/>
</dbReference>
<dbReference type="InterPro" id="IPR005467">
    <property type="entry name" value="His_kinase_dom"/>
</dbReference>
<keyword evidence="5" id="KW-0597">Phosphoprotein</keyword>
<evidence type="ECO:0000313" key="17">
    <source>
        <dbReference type="EMBL" id="CCH50187.1"/>
    </source>
</evidence>
<dbReference type="Pfam" id="PF00672">
    <property type="entry name" value="HAMP"/>
    <property type="match status" value="1"/>
</dbReference>
<feature type="domain" description="Histidine kinase" evidence="15">
    <location>
        <begin position="245"/>
        <end position="459"/>
    </location>
</feature>
<comment type="subcellular location">
    <subcellularLocation>
        <location evidence="2">Cell membrane</location>
        <topology evidence="2">Multi-pass membrane protein</topology>
    </subcellularLocation>
</comment>
<dbReference type="RefSeq" id="WP_015416229.1">
    <property type="nucleotide sequence ID" value="NC_020409.1"/>
</dbReference>
<dbReference type="BioCyc" id="DPIE1322246:BN4_RS14860-MONOMER"/>
<dbReference type="CDD" id="cd06225">
    <property type="entry name" value="HAMP"/>
    <property type="match status" value="1"/>
</dbReference>
<dbReference type="KEGG" id="dpi:BN4_20125"/>
<dbReference type="EC" id="2.7.13.3" evidence="3"/>
<dbReference type="Gene3D" id="3.30.565.10">
    <property type="entry name" value="Histidine kinase-like ATPase, C-terminal domain"/>
    <property type="match status" value="1"/>
</dbReference>
<feature type="transmembrane region" description="Helical" evidence="14">
    <location>
        <begin position="164"/>
        <end position="183"/>
    </location>
</feature>
<sequence>MSISRLYLKLFLAFVAVLIAADAIVFSIVLSNEMPPPMIRNLVEKAELGAMLIQREMEGKETSPQSIKRTLTPLLKLLGKGFNAHIWLTDDAKNLIVSNFEGTPPEVDGELSPVTLEGTSVKLFAIHTNSYRRIYIEMPMVLRNQPPLTTHVLMGKRQRKEEVWFFKGLLLLTALSALFIIPVSRRITRPILQLSEAADRLGKGDFSQRVPEKGKDEVAVLARKFNRMANHLEEMVKSGKELTAHVSHELRSPLARMRISLQLIMERDTTSAKDTLDRQVAKIENEIENMDAIIGHLLAFSKLDLREPPPRTDSIDVAQCFQHKIDQFDTMIEQKALTVTTSLEGIPGYVCNAHAISVVLENLLGNAIKYTAPNGTMSARVALHDGNIEINLSNSHAPLSKKDLVDMFTPFQRLDKGREAGTGLGLAATKKIVEKHGGTIQATYESGCVCMNITLPYSY</sequence>
<feature type="transmembrane region" description="Helical" evidence="14">
    <location>
        <begin position="6"/>
        <end position="30"/>
    </location>
</feature>
<dbReference type="PANTHER" id="PTHR45528">
    <property type="entry name" value="SENSOR HISTIDINE KINASE CPXA"/>
    <property type="match status" value="1"/>
</dbReference>
<dbReference type="InterPro" id="IPR004358">
    <property type="entry name" value="Sig_transdc_His_kin-like_C"/>
</dbReference>
<dbReference type="Pfam" id="PF02518">
    <property type="entry name" value="HATPase_c"/>
    <property type="match status" value="1"/>
</dbReference>
<dbReference type="EMBL" id="FO203427">
    <property type="protein sequence ID" value="CCH50187.1"/>
    <property type="molecule type" value="Genomic_DNA"/>
</dbReference>
<dbReference type="PANTHER" id="PTHR45528:SF1">
    <property type="entry name" value="SENSOR HISTIDINE KINASE CPXA"/>
    <property type="match status" value="1"/>
</dbReference>
<keyword evidence="8" id="KW-0547">Nucleotide-binding</keyword>
<keyword evidence="12" id="KW-0902">Two-component regulatory system</keyword>
<dbReference type="SUPFAM" id="SSF47384">
    <property type="entry name" value="Homodimeric domain of signal transducing histidine kinase"/>
    <property type="match status" value="1"/>
</dbReference>
<keyword evidence="4" id="KW-1003">Cell membrane</keyword>
<keyword evidence="13 14" id="KW-0472">Membrane</keyword>
<dbReference type="InterPro" id="IPR003660">
    <property type="entry name" value="HAMP_dom"/>
</dbReference>
<dbReference type="PROSITE" id="PS50109">
    <property type="entry name" value="HIS_KIN"/>
    <property type="match status" value="1"/>
</dbReference>
<dbReference type="GO" id="GO:0005524">
    <property type="term" value="F:ATP binding"/>
    <property type="evidence" value="ECO:0007669"/>
    <property type="project" value="UniProtKB-KW"/>
</dbReference>
<evidence type="ECO:0000256" key="7">
    <source>
        <dbReference type="ARBA" id="ARBA00022692"/>
    </source>
</evidence>
<dbReference type="InterPro" id="IPR050398">
    <property type="entry name" value="HssS/ArlS-like"/>
</dbReference>
<evidence type="ECO:0000256" key="4">
    <source>
        <dbReference type="ARBA" id="ARBA00022475"/>
    </source>
</evidence>
<evidence type="ECO:0000256" key="1">
    <source>
        <dbReference type="ARBA" id="ARBA00000085"/>
    </source>
</evidence>
<evidence type="ECO:0000256" key="8">
    <source>
        <dbReference type="ARBA" id="ARBA00022741"/>
    </source>
</evidence>
<evidence type="ECO:0000256" key="3">
    <source>
        <dbReference type="ARBA" id="ARBA00012438"/>
    </source>
</evidence>
<keyword evidence="11 14" id="KW-1133">Transmembrane helix</keyword>
<proteinExistence type="predicted"/>
<evidence type="ECO:0000256" key="6">
    <source>
        <dbReference type="ARBA" id="ARBA00022679"/>
    </source>
</evidence>
<evidence type="ECO:0000259" key="16">
    <source>
        <dbReference type="PROSITE" id="PS50885"/>
    </source>
</evidence>
<keyword evidence="6" id="KW-0808">Transferase</keyword>
<evidence type="ECO:0000256" key="5">
    <source>
        <dbReference type="ARBA" id="ARBA00022553"/>
    </source>
</evidence>
<dbReference type="HOGENOM" id="CLU_000445_89_27_7"/>
<keyword evidence="7 14" id="KW-0812">Transmembrane</keyword>
<dbReference type="Proteomes" id="UP000011724">
    <property type="component" value="Chromosome"/>
</dbReference>
<dbReference type="STRING" id="1322246.BN4_20125"/>
<keyword evidence="18" id="KW-1185">Reference proteome</keyword>
<comment type="catalytic activity">
    <reaction evidence="1">
        <text>ATP + protein L-histidine = ADP + protein N-phospho-L-histidine.</text>
        <dbReference type="EC" id="2.7.13.3"/>
    </reaction>
</comment>
<organism evidence="17 18">
    <name type="scientific">Pseudodesulfovibrio piezophilus (strain DSM 21447 / JCM 15486 / C1TLV30)</name>
    <name type="common">Desulfovibrio piezophilus</name>
    <dbReference type="NCBI Taxonomy" id="1322246"/>
    <lineage>
        <taxon>Bacteria</taxon>
        <taxon>Pseudomonadati</taxon>
        <taxon>Thermodesulfobacteriota</taxon>
        <taxon>Desulfovibrionia</taxon>
        <taxon>Desulfovibrionales</taxon>
        <taxon>Desulfovibrionaceae</taxon>
    </lineage>
</organism>
<dbReference type="PRINTS" id="PR00344">
    <property type="entry name" value="BCTRLSENSOR"/>
</dbReference>
<evidence type="ECO:0000256" key="10">
    <source>
        <dbReference type="ARBA" id="ARBA00022840"/>
    </source>
</evidence>
<evidence type="ECO:0000256" key="12">
    <source>
        <dbReference type="ARBA" id="ARBA00023012"/>
    </source>
</evidence>
<evidence type="ECO:0000259" key="15">
    <source>
        <dbReference type="PROSITE" id="PS50109"/>
    </source>
</evidence>
<evidence type="ECO:0000313" key="18">
    <source>
        <dbReference type="Proteomes" id="UP000011724"/>
    </source>
</evidence>
<dbReference type="InterPro" id="IPR036890">
    <property type="entry name" value="HATPase_C_sf"/>
</dbReference>
<dbReference type="Gene3D" id="1.10.287.130">
    <property type="match status" value="1"/>
</dbReference>
<dbReference type="Pfam" id="PF00512">
    <property type="entry name" value="HisKA"/>
    <property type="match status" value="1"/>
</dbReference>
<accession>M1WU33</accession>
<dbReference type="CDD" id="cd00082">
    <property type="entry name" value="HisKA"/>
    <property type="match status" value="1"/>
</dbReference>
<evidence type="ECO:0000256" key="2">
    <source>
        <dbReference type="ARBA" id="ARBA00004651"/>
    </source>
</evidence>
<feature type="domain" description="HAMP" evidence="16">
    <location>
        <begin position="185"/>
        <end position="237"/>
    </location>
</feature>
<reference evidence="17 18" key="1">
    <citation type="journal article" date="2013" name="PLoS ONE">
        <title>The first genomic and proteomic characterization of a deep-sea sulfate reducer: insights into the piezophilic lifestyle of Desulfovibrio piezophilus.</title>
        <authorList>
            <person name="Pradel N."/>
            <person name="Ji B."/>
            <person name="Gimenez G."/>
            <person name="Talla E."/>
            <person name="Lenoble P."/>
            <person name="Garel M."/>
            <person name="Tamburini C."/>
            <person name="Fourquet P."/>
            <person name="Lebrun R."/>
            <person name="Bertin P."/>
            <person name="Denis Y."/>
            <person name="Pophillat M."/>
            <person name="Barbe V."/>
            <person name="Ollivier B."/>
            <person name="Dolla A."/>
        </authorList>
    </citation>
    <scope>NUCLEOTIDE SEQUENCE [LARGE SCALE GENOMIC DNA]</scope>
    <source>
        <strain evidence="18">DSM 10523 / SB164P1</strain>
    </source>
</reference>
<dbReference type="GO" id="GO:0005886">
    <property type="term" value="C:plasma membrane"/>
    <property type="evidence" value="ECO:0007669"/>
    <property type="project" value="UniProtKB-SubCell"/>
</dbReference>
<keyword evidence="9 17" id="KW-0418">Kinase</keyword>
<gene>
    <name evidence="17" type="ordered locus">BN4_20125</name>
</gene>
<dbReference type="SMART" id="SM00388">
    <property type="entry name" value="HisKA"/>
    <property type="match status" value="1"/>
</dbReference>
<dbReference type="eggNOG" id="COG2205">
    <property type="taxonomic scope" value="Bacteria"/>
</dbReference>
<dbReference type="GO" id="GO:0000155">
    <property type="term" value="F:phosphorelay sensor kinase activity"/>
    <property type="evidence" value="ECO:0007669"/>
    <property type="project" value="InterPro"/>
</dbReference>
<protein>
    <recommendedName>
        <fullName evidence="3">histidine kinase</fullName>
        <ecNumber evidence="3">2.7.13.3</ecNumber>
    </recommendedName>
</protein>
<dbReference type="SUPFAM" id="SSF158472">
    <property type="entry name" value="HAMP domain-like"/>
    <property type="match status" value="1"/>
</dbReference>
<dbReference type="AlphaFoldDB" id="M1WU33"/>
<reference evidence="18" key="2">
    <citation type="journal article" date="2013" name="Stand. Genomic Sci.">
        <title>Complete genome sequence of Desulfocapsa sulfexigens, a marine deltaproteobacterium specialized in disproportionating inorganic sulfur compounds.</title>
        <authorList>
            <person name="Finster K.W."/>
            <person name="Kjeldsen K.U."/>
            <person name="Kube M."/>
            <person name="Reinhardt R."/>
            <person name="Mussmann M."/>
            <person name="Amann R."/>
            <person name="Schreiber L."/>
        </authorList>
    </citation>
    <scope>NUCLEOTIDE SEQUENCE [LARGE SCALE GENOMIC DNA]</scope>
    <source>
        <strain evidence="18">DSM 10523 / SB164P1</strain>
    </source>
</reference>
<dbReference type="Gene3D" id="1.10.8.500">
    <property type="entry name" value="HAMP domain in histidine kinase"/>
    <property type="match status" value="1"/>
</dbReference>
<keyword evidence="10" id="KW-0067">ATP-binding</keyword>
<name>M1WU33_PSEP2</name>
<evidence type="ECO:0000256" key="14">
    <source>
        <dbReference type="SAM" id="Phobius"/>
    </source>
</evidence>
<dbReference type="InterPro" id="IPR003661">
    <property type="entry name" value="HisK_dim/P_dom"/>
</dbReference>
<dbReference type="OrthoDB" id="9815202at2"/>
<evidence type="ECO:0000256" key="9">
    <source>
        <dbReference type="ARBA" id="ARBA00022777"/>
    </source>
</evidence>
<dbReference type="InterPro" id="IPR036097">
    <property type="entry name" value="HisK_dim/P_sf"/>
</dbReference>
<dbReference type="PATRIC" id="fig|879567.3.peg.3183"/>
<dbReference type="SMART" id="SM00304">
    <property type="entry name" value="HAMP"/>
    <property type="match status" value="1"/>
</dbReference>
<evidence type="ECO:0000256" key="11">
    <source>
        <dbReference type="ARBA" id="ARBA00022989"/>
    </source>
</evidence>
<dbReference type="PROSITE" id="PS50885">
    <property type="entry name" value="HAMP"/>
    <property type="match status" value="1"/>
</dbReference>
<dbReference type="InterPro" id="IPR003594">
    <property type="entry name" value="HATPase_dom"/>
</dbReference>
<dbReference type="SMART" id="SM00387">
    <property type="entry name" value="HATPase_c"/>
    <property type="match status" value="1"/>
</dbReference>